<comment type="caution">
    <text evidence="1">The sequence shown here is derived from an EMBL/GenBank/DDBJ whole genome shotgun (WGS) entry which is preliminary data.</text>
</comment>
<sequence length="100" mass="11818">MQKITCLSNQIVAYFDIAPLNLNQLSNKQQNYNNFLCQLNMAYEALLAILNKANDSTKVSYYTRGLNQLIIYFLNHKIKKDQGFQLMLYFVSKFYEFQQI</sequence>
<reference evidence="1" key="1">
    <citation type="submission" date="2021-01" db="EMBL/GenBank/DDBJ databases">
        <authorList>
            <consortium name="Genoscope - CEA"/>
            <person name="William W."/>
        </authorList>
    </citation>
    <scope>NUCLEOTIDE SEQUENCE</scope>
</reference>
<keyword evidence="2" id="KW-1185">Reference proteome</keyword>
<name>A0A8S1LX35_9CILI</name>
<evidence type="ECO:0000313" key="2">
    <source>
        <dbReference type="Proteomes" id="UP000692954"/>
    </source>
</evidence>
<proteinExistence type="predicted"/>
<organism evidence="1 2">
    <name type="scientific">Paramecium sonneborni</name>
    <dbReference type="NCBI Taxonomy" id="65129"/>
    <lineage>
        <taxon>Eukaryota</taxon>
        <taxon>Sar</taxon>
        <taxon>Alveolata</taxon>
        <taxon>Ciliophora</taxon>
        <taxon>Intramacronucleata</taxon>
        <taxon>Oligohymenophorea</taxon>
        <taxon>Peniculida</taxon>
        <taxon>Parameciidae</taxon>
        <taxon>Paramecium</taxon>
    </lineage>
</organism>
<dbReference type="Proteomes" id="UP000692954">
    <property type="component" value="Unassembled WGS sequence"/>
</dbReference>
<gene>
    <name evidence="1" type="ORF">PSON_ATCC_30995.1.T0280405</name>
</gene>
<accession>A0A8S1LX35</accession>
<evidence type="ECO:0000313" key="1">
    <source>
        <dbReference type="EMBL" id="CAD8072067.1"/>
    </source>
</evidence>
<protein>
    <submittedName>
        <fullName evidence="1">Uncharacterized protein</fullName>
    </submittedName>
</protein>
<dbReference type="EMBL" id="CAJJDN010000028">
    <property type="protein sequence ID" value="CAD8072067.1"/>
    <property type="molecule type" value="Genomic_DNA"/>
</dbReference>
<dbReference type="AlphaFoldDB" id="A0A8S1LX35"/>